<feature type="chain" id="PRO_5036503338" description="C-type lectin domain-containing protein" evidence="1">
    <location>
        <begin position="17"/>
        <end position="154"/>
    </location>
</feature>
<dbReference type="InterPro" id="IPR016187">
    <property type="entry name" value="CTDL_fold"/>
</dbReference>
<reference evidence="3" key="1">
    <citation type="submission" date="2022-08" db="UniProtKB">
        <authorList>
            <consortium name="EnsemblMetazoa"/>
        </authorList>
    </citation>
    <scope>IDENTIFICATION</scope>
    <source>
        <strain evidence="3">05x7-T-G4-1.051#20</strain>
    </source>
</reference>
<dbReference type="InterPro" id="IPR016186">
    <property type="entry name" value="C-type_lectin-like/link_sf"/>
</dbReference>
<dbReference type="Gene3D" id="3.10.100.10">
    <property type="entry name" value="Mannose-Binding Protein A, subunit A"/>
    <property type="match status" value="1"/>
</dbReference>
<organism evidence="3 4">
    <name type="scientific">Magallana gigas</name>
    <name type="common">Pacific oyster</name>
    <name type="synonym">Crassostrea gigas</name>
    <dbReference type="NCBI Taxonomy" id="29159"/>
    <lineage>
        <taxon>Eukaryota</taxon>
        <taxon>Metazoa</taxon>
        <taxon>Spiralia</taxon>
        <taxon>Lophotrochozoa</taxon>
        <taxon>Mollusca</taxon>
        <taxon>Bivalvia</taxon>
        <taxon>Autobranchia</taxon>
        <taxon>Pteriomorphia</taxon>
        <taxon>Ostreida</taxon>
        <taxon>Ostreoidea</taxon>
        <taxon>Ostreidae</taxon>
        <taxon>Magallana</taxon>
    </lineage>
</organism>
<evidence type="ECO:0000259" key="2">
    <source>
        <dbReference type="PROSITE" id="PS50041"/>
    </source>
</evidence>
<keyword evidence="1" id="KW-0732">Signal</keyword>
<feature type="domain" description="C-type lectin" evidence="2">
    <location>
        <begin position="26"/>
        <end position="143"/>
    </location>
</feature>
<dbReference type="AlphaFoldDB" id="A0A8W8HR60"/>
<dbReference type="CDD" id="cd00037">
    <property type="entry name" value="CLECT"/>
    <property type="match status" value="1"/>
</dbReference>
<dbReference type="SUPFAM" id="SSF56436">
    <property type="entry name" value="C-type lectin-like"/>
    <property type="match status" value="1"/>
</dbReference>
<dbReference type="Pfam" id="PF00059">
    <property type="entry name" value="Lectin_C"/>
    <property type="match status" value="1"/>
</dbReference>
<dbReference type="InterPro" id="IPR050111">
    <property type="entry name" value="C-type_lectin/snaclec_domain"/>
</dbReference>
<dbReference type="InterPro" id="IPR001304">
    <property type="entry name" value="C-type_lectin-like"/>
</dbReference>
<sequence length="154" mass="17234">MKYLWIFAVAPVLVLSTDCPAGWTGYQNKCFFFSHTMETWSSASAVCQSFKSMLAEPKTTAEIGFLSGELQHFGIADIWVGITDIITENQWVYDSSLTPIEVNNWGPREPNGHSVENCVIMSGYFHGKFADVECHSPRKFICERAARIDGELIG</sequence>
<dbReference type="EnsemblMetazoa" id="G10680.1">
    <property type="protein sequence ID" value="G10680.1:cds"/>
    <property type="gene ID" value="G10680"/>
</dbReference>
<proteinExistence type="predicted"/>
<keyword evidence="4" id="KW-1185">Reference proteome</keyword>
<dbReference type="Proteomes" id="UP000005408">
    <property type="component" value="Unassembled WGS sequence"/>
</dbReference>
<accession>A0A8W8HR60</accession>
<protein>
    <recommendedName>
        <fullName evidence="2">C-type lectin domain-containing protein</fullName>
    </recommendedName>
</protein>
<dbReference type="PROSITE" id="PS50041">
    <property type="entry name" value="C_TYPE_LECTIN_2"/>
    <property type="match status" value="1"/>
</dbReference>
<name>A0A8W8HR60_MAGGI</name>
<evidence type="ECO:0000313" key="3">
    <source>
        <dbReference type="EnsemblMetazoa" id="G10680.1:cds"/>
    </source>
</evidence>
<dbReference type="SMART" id="SM00034">
    <property type="entry name" value="CLECT"/>
    <property type="match status" value="1"/>
</dbReference>
<feature type="signal peptide" evidence="1">
    <location>
        <begin position="1"/>
        <end position="16"/>
    </location>
</feature>
<dbReference type="PANTHER" id="PTHR22803">
    <property type="entry name" value="MANNOSE, PHOSPHOLIPASE, LECTIN RECEPTOR RELATED"/>
    <property type="match status" value="1"/>
</dbReference>
<evidence type="ECO:0000313" key="4">
    <source>
        <dbReference type="Proteomes" id="UP000005408"/>
    </source>
</evidence>
<evidence type="ECO:0000256" key="1">
    <source>
        <dbReference type="SAM" id="SignalP"/>
    </source>
</evidence>